<dbReference type="Pfam" id="PF04355">
    <property type="entry name" value="BamE"/>
    <property type="match status" value="1"/>
</dbReference>
<keyword evidence="5" id="KW-1185">Reference proteome</keyword>
<dbReference type="PROSITE" id="PS51257">
    <property type="entry name" value="PROKAR_LIPOPROTEIN"/>
    <property type="match status" value="1"/>
</dbReference>
<name>A0A4R2NV43_RHOAD</name>
<sequence length="149" mass="16358">MQARWARWMAVALLSGALAACSPIIRNYGYVPLDRDLEQIVVGVDTRATVGEVIGSPQASGVIRGDAWYYVASTQKTVGYRAPEVVDRQVVAISFAPDGTVRNIERFGLEEGRVVTLNRRVTDDNVKGVSFIRQLMGNLGNFRADDVID</sequence>
<protein>
    <submittedName>
        <fullName evidence="4">Beta-barrel assembly machine subunit BamE</fullName>
    </submittedName>
</protein>
<dbReference type="GO" id="GO:0019867">
    <property type="term" value="C:outer membrane"/>
    <property type="evidence" value="ECO:0007669"/>
    <property type="project" value="InterPro"/>
</dbReference>
<dbReference type="EMBL" id="SLXL01000003">
    <property type="protein sequence ID" value="TCP25404.1"/>
    <property type="molecule type" value="Genomic_DNA"/>
</dbReference>
<dbReference type="AlphaFoldDB" id="A0A4R2NV43"/>
<feature type="domain" description="Outer membrane protein assembly factor BamE" evidence="3">
    <location>
        <begin position="29"/>
        <end position="104"/>
    </location>
</feature>
<keyword evidence="1" id="KW-0732">Signal</keyword>
<gene>
    <name evidence="4" type="ORF">EV656_103154</name>
</gene>
<dbReference type="Proteomes" id="UP000295733">
    <property type="component" value="Unassembled WGS sequence"/>
</dbReference>
<evidence type="ECO:0000256" key="2">
    <source>
        <dbReference type="ARBA" id="ARBA00023136"/>
    </source>
</evidence>
<accession>A0A4R2NV43</accession>
<dbReference type="InterPro" id="IPR007450">
    <property type="entry name" value="BamE_dom"/>
</dbReference>
<reference evidence="4 5" key="1">
    <citation type="submission" date="2019-03" db="EMBL/GenBank/DDBJ databases">
        <title>Genomic Encyclopedia of Type Strains, Phase IV (KMG-IV): sequencing the most valuable type-strain genomes for metagenomic binning, comparative biology and taxonomic classification.</title>
        <authorList>
            <person name="Goeker M."/>
        </authorList>
    </citation>
    <scope>NUCLEOTIDE SEQUENCE [LARGE SCALE GENOMIC DNA]</scope>
    <source>
        <strain evidence="4 5">DSM 2781</strain>
    </source>
</reference>
<dbReference type="Gene3D" id="3.30.1450.10">
    <property type="match status" value="1"/>
</dbReference>
<evidence type="ECO:0000256" key="1">
    <source>
        <dbReference type="ARBA" id="ARBA00022729"/>
    </source>
</evidence>
<proteinExistence type="predicted"/>
<evidence type="ECO:0000259" key="3">
    <source>
        <dbReference type="Pfam" id="PF04355"/>
    </source>
</evidence>
<dbReference type="InterPro" id="IPR037873">
    <property type="entry name" value="BamE-like"/>
</dbReference>
<comment type="caution">
    <text evidence="4">The sequence shown here is derived from an EMBL/GenBank/DDBJ whole genome shotgun (WGS) entry which is preliminary data.</text>
</comment>
<keyword evidence="2" id="KW-0472">Membrane</keyword>
<evidence type="ECO:0000313" key="4">
    <source>
        <dbReference type="EMBL" id="TCP25404.1"/>
    </source>
</evidence>
<organism evidence="4 5">
    <name type="scientific">Rhodovulum adriaticum</name>
    <name type="common">Rhodopseudomonas adriatica</name>
    <dbReference type="NCBI Taxonomy" id="35804"/>
    <lineage>
        <taxon>Bacteria</taxon>
        <taxon>Pseudomonadati</taxon>
        <taxon>Pseudomonadota</taxon>
        <taxon>Alphaproteobacteria</taxon>
        <taxon>Rhodobacterales</taxon>
        <taxon>Paracoccaceae</taxon>
        <taxon>Rhodovulum</taxon>
    </lineage>
</organism>
<evidence type="ECO:0000313" key="5">
    <source>
        <dbReference type="Proteomes" id="UP000295733"/>
    </source>
</evidence>